<accession>A0A562UY93</accession>
<organism evidence="2 3">
    <name type="scientific">Stackebrandtia albiflava</name>
    <dbReference type="NCBI Taxonomy" id="406432"/>
    <lineage>
        <taxon>Bacteria</taxon>
        <taxon>Bacillati</taxon>
        <taxon>Actinomycetota</taxon>
        <taxon>Actinomycetes</taxon>
        <taxon>Glycomycetales</taxon>
        <taxon>Glycomycetaceae</taxon>
        <taxon>Stackebrandtia</taxon>
    </lineage>
</organism>
<sequence>MAEPRGPEVVTDDGEDIVAAAFASYRSAAPEHFSPAPAGALMSRSARSRQPRRRALSLSMAGLAFTGLMVAGVSVAQNVASPDVEEPSVLGAGSETADGDADVSVDSSIPGASPSLPPSSPDPVEAQLLALSITLPAWPGELGERCPAGEYAFAPHDGPDGTTSNKPKGSPSPEEDSDSWVLLPGDTHAMRTDLDGKAAEEVIVPVACGDVPGVIALYHQPDSFDAVEFVYTSPKEEEPIAVAAVDSSTVTLSIPSKDSTTLRQFTFDGEQFTETTGTPPADEPSTGPSGSPGPSGEPSPTPSGSQDPPGGEDPGNNGTGDTGGSGTAKPDGTGDSSRSLESSQSPG</sequence>
<protein>
    <submittedName>
        <fullName evidence="2">Uncharacterized protein</fullName>
    </submittedName>
</protein>
<dbReference type="OrthoDB" id="9837062at2"/>
<comment type="caution">
    <text evidence="2">The sequence shown here is derived from an EMBL/GenBank/DDBJ whole genome shotgun (WGS) entry which is preliminary data.</text>
</comment>
<dbReference type="EMBL" id="VLLL01000007">
    <property type="protein sequence ID" value="TWJ10563.1"/>
    <property type="molecule type" value="Genomic_DNA"/>
</dbReference>
<feature type="compositionally biased region" description="Polar residues" evidence="1">
    <location>
        <begin position="334"/>
        <end position="347"/>
    </location>
</feature>
<feature type="compositionally biased region" description="Low complexity" evidence="1">
    <location>
        <begin position="283"/>
        <end position="294"/>
    </location>
</feature>
<reference evidence="2 3" key="1">
    <citation type="journal article" date="2013" name="Stand. Genomic Sci.">
        <title>Genomic Encyclopedia of Type Strains, Phase I: The one thousand microbial genomes (KMG-I) project.</title>
        <authorList>
            <person name="Kyrpides N.C."/>
            <person name="Woyke T."/>
            <person name="Eisen J.A."/>
            <person name="Garrity G."/>
            <person name="Lilburn T.G."/>
            <person name="Beck B.J."/>
            <person name="Whitman W.B."/>
            <person name="Hugenholtz P."/>
            <person name="Klenk H.P."/>
        </authorList>
    </citation>
    <scope>NUCLEOTIDE SEQUENCE [LARGE SCALE GENOMIC DNA]</scope>
    <source>
        <strain evidence="2 3">DSM 45044</strain>
    </source>
</reference>
<dbReference type="RefSeq" id="WP_147141210.1">
    <property type="nucleotide sequence ID" value="NZ_BAABIJ010000003.1"/>
</dbReference>
<name>A0A562UY93_9ACTN</name>
<feature type="region of interest" description="Disordered" evidence="1">
    <location>
        <begin position="81"/>
        <end position="123"/>
    </location>
</feature>
<evidence type="ECO:0000313" key="3">
    <source>
        <dbReference type="Proteomes" id="UP000321617"/>
    </source>
</evidence>
<proteinExistence type="predicted"/>
<evidence type="ECO:0000313" key="2">
    <source>
        <dbReference type="EMBL" id="TWJ10563.1"/>
    </source>
</evidence>
<dbReference type="Proteomes" id="UP000321617">
    <property type="component" value="Unassembled WGS sequence"/>
</dbReference>
<evidence type="ECO:0000256" key="1">
    <source>
        <dbReference type="SAM" id="MobiDB-lite"/>
    </source>
</evidence>
<feature type="region of interest" description="Disordered" evidence="1">
    <location>
        <begin position="257"/>
        <end position="347"/>
    </location>
</feature>
<keyword evidence="3" id="KW-1185">Reference proteome</keyword>
<feature type="compositionally biased region" description="Gly residues" evidence="1">
    <location>
        <begin position="317"/>
        <end position="326"/>
    </location>
</feature>
<gene>
    <name evidence="2" type="ORF">LX16_3982</name>
</gene>
<feature type="compositionally biased region" description="Low complexity" evidence="1">
    <location>
        <begin position="104"/>
        <end position="114"/>
    </location>
</feature>
<dbReference type="AlphaFoldDB" id="A0A562UY93"/>
<feature type="region of interest" description="Disordered" evidence="1">
    <location>
        <begin position="146"/>
        <end position="179"/>
    </location>
</feature>